<evidence type="ECO:0000313" key="2">
    <source>
        <dbReference type="EMBL" id="CAG6473613.1"/>
    </source>
</evidence>
<name>A0A8D8BFX1_CULPI</name>
<keyword evidence="1" id="KW-1133">Transmembrane helix</keyword>
<dbReference type="EMBL" id="HBUE01073077">
    <property type="protein sequence ID" value="CAG6473613.1"/>
    <property type="molecule type" value="Transcribed_RNA"/>
</dbReference>
<accession>A0A8D8BFX1</accession>
<reference evidence="2" key="1">
    <citation type="submission" date="2021-05" db="EMBL/GenBank/DDBJ databases">
        <authorList>
            <person name="Alioto T."/>
            <person name="Alioto T."/>
            <person name="Gomez Garrido J."/>
        </authorList>
    </citation>
    <scope>NUCLEOTIDE SEQUENCE</scope>
</reference>
<proteinExistence type="predicted"/>
<evidence type="ECO:0000256" key="1">
    <source>
        <dbReference type="SAM" id="Phobius"/>
    </source>
</evidence>
<dbReference type="AlphaFoldDB" id="A0A8D8BFX1"/>
<sequence>MFLQSSWCRAWSARVCSFQDNEMFFFGLAIEFVMIFSINSLCETRTKSSVGVHDGHNKMLFLTRVISISRYHFSSIVLLSLIKQSTNLKLSRSIKEKLNTHTTIIERKPKK</sequence>
<organism evidence="2">
    <name type="scientific">Culex pipiens</name>
    <name type="common">House mosquito</name>
    <dbReference type="NCBI Taxonomy" id="7175"/>
    <lineage>
        <taxon>Eukaryota</taxon>
        <taxon>Metazoa</taxon>
        <taxon>Ecdysozoa</taxon>
        <taxon>Arthropoda</taxon>
        <taxon>Hexapoda</taxon>
        <taxon>Insecta</taxon>
        <taxon>Pterygota</taxon>
        <taxon>Neoptera</taxon>
        <taxon>Endopterygota</taxon>
        <taxon>Diptera</taxon>
        <taxon>Nematocera</taxon>
        <taxon>Culicoidea</taxon>
        <taxon>Culicidae</taxon>
        <taxon>Culicinae</taxon>
        <taxon>Culicini</taxon>
        <taxon>Culex</taxon>
        <taxon>Culex</taxon>
    </lineage>
</organism>
<keyword evidence="1" id="KW-0472">Membrane</keyword>
<keyword evidence="1" id="KW-0812">Transmembrane</keyword>
<protein>
    <submittedName>
        <fullName evidence="2">(northern house mosquito) hypothetical protein</fullName>
    </submittedName>
</protein>
<feature type="transmembrane region" description="Helical" evidence="1">
    <location>
        <begin position="23"/>
        <end position="41"/>
    </location>
</feature>
<feature type="transmembrane region" description="Helical" evidence="1">
    <location>
        <begin position="61"/>
        <end position="82"/>
    </location>
</feature>